<name>A0A1S2N925_9BURK</name>
<comment type="caution">
    <text evidence="6">The sequence shown here is derived from an EMBL/GenBank/DDBJ whole genome shotgun (WGS) entry which is preliminary data.</text>
</comment>
<dbReference type="GO" id="GO:0044781">
    <property type="term" value="P:bacterial-type flagellum organization"/>
    <property type="evidence" value="ECO:0007669"/>
    <property type="project" value="UniProtKB-KW"/>
</dbReference>
<keyword evidence="6" id="KW-0966">Cell projection</keyword>
<evidence type="ECO:0000256" key="5">
    <source>
        <dbReference type="ARBA" id="ARBA00093797"/>
    </source>
</evidence>
<evidence type="ECO:0000256" key="1">
    <source>
        <dbReference type="ARBA" id="ARBA00004514"/>
    </source>
</evidence>
<organism evidence="6 7">
    <name type="scientific">Massilia timonae</name>
    <dbReference type="NCBI Taxonomy" id="47229"/>
    <lineage>
        <taxon>Bacteria</taxon>
        <taxon>Pseudomonadati</taxon>
        <taxon>Pseudomonadota</taxon>
        <taxon>Betaproteobacteria</taxon>
        <taxon>Burkholderiales</taxon>
        <taxon>Oxalobacteraceae</taxon>
        <taxon>Telluria group</taxon>
        <taxon>Massilia</taxon>
    </lineage>
</organism>
<gene>
    <name evidence="6" type="ORF">LO55_2513</name>
</gene>
<comment type="subcellular location">
    <subcellularLocation>
        <location evidence="1">Cytoplasm</location>
        <location evidence="1">Cytosol</location>
    </subcellularLocation>
</comment>
<protein>
    <recommendedName>
        <fullName evidence="5">Flagellar protein FliT</fullName>
    </recommendedName>
</protein>
<dbReference type="EMBL" id="JRYB01000001">
    <property type="protein sequence ID" value="OIJ41588.1"/>
    <property type="molecule type" value="Genomic_DNA"/>
</dbReference>
<evidence type="ECO:0000313" key="6">
    <source>
        <dbReference type="EMBL" id="OIJ41588.1"/>
    </source>
</evidence>
<sequence length="109" mass="12337">MTMSGQEVVTTYETMVGITERMLDAASANEWDRLAELEQECARHANRLKANEGGAPLGGQERLRKVNAIRRMLDTDRQIRDLTTPWMAHLSSLMKSTSTERRVVRAYGV</sequence>
<evidence type="ECO:0000256" key="2">
    <source>
        <dbReference type="ARBA" id="ARBA00022490"/>
    </source>
</evidence>
<proteinExistence type="predicted"/>
<dbReference type="InterPro" id="IPR008622">
    <property type="entry name" value="FliT"/>
</dbReference>
<accession>A0A1S2N925</accession>
<keyword evidence="3" id="KW-1005">Bacterial flagellum biogenesis</keyword>
<keyword evidence="2" id="KW-0963">Cytoplasm</keyword>
<evidence type="ECO:0000256" key="3">
    <source>
        <dbReference type="ARBA" id="ARBA00022795"/>
    </source>
</evidence>
<keyword evidence="4" id="KW-0143">Chaperone</keyword>
<dbReference type="Pfam" id="PF05400">
    <property type="entry name" value="FliT"/>
    <property type="match status" value="1"/>
</dbReference>
<keyword evidence="6" id="KW-0282">Flagellum</keyword>
<dbReference type="AlphaFoldDB" id="A0A1S2N925"/>
<dbReference type="Proteomes" id="UP000180246">
    <property type="component" value="Unassembled WGS sequence"/>
</dbReference>
<dbReference type="Gene3D" id="1.20.58.380">
    <property type="entry name" value="Flagellar protein flit"/>
    <property type="match status" value="1"/>
</dbReference>
<evidence type="ECO:0000313" key="7">
    <source>
        <dbReference type="Proteomes" id="UP000180246"/>
    </source>
</evidence>
<keyword evidence="6" id="KW-0969">Cilium</keyword>
<evidence type="ECO:0000256" key="4">
    <source>
        <dbReference type="ARBA" id="ARBA00023186"/>
    </source>
</evidence>
<reference evidence="6 7" key="1">
    <citation type="submission" date="2014-10" db="EMBL/GenBank/DDBJ databases">
        <authorList>
            <person name="Seo M.-J."/>
            <person name="Seok Y.J."/>
            <person name="Cha I.-T."/>
        </authorList>
    </citation>
    <scope>NUCLEOTIDE SEQUENCE [LARGE SCALE GENOMIC DNA]</scope>
    <source>
        <strain evidence="6 7">NEU</strain>
    </source>
</reference>